<organism evidence="2 3">
    <name type="scientific">Nonlabens marinus S1-08</name>
    <dbReference type="NCBI Taxonomy" id="1454201"/>
    <lineage>
        <taxon>Bacteria</taxon>
        <taxon>Pseudomonadati</taxon>
        <taxon>Bacteroidota</taxon>
        <taxon>Flavobacteriia</taxon>
        <taxon>Flavobacteriales</taxon>
        <taxon>Flavobacteriaceae</taxon>
        <taxon>Nonlabens</taxon>
    </lineage>
</organism>
<evidence type="ECO:0000313" key="2">
    <source>
        <dbReference type="EMBL" id="BAO56591.1"/>
    </source>
</evidence>
<accession>W8W0M6</accession>
<dbReference type="EMBL" id="AP014548">
    <property type="protein sequence ID" value="BAO56591.1"/>
    <property type="molecule type" value="Genomic_DNA"/>
</dbReference>
<sequence length="141" mass="16381">MNSCNEKPVVIEDPRNNPEQFKKVDPSIKLPQVLKQDTYLNDLDTSAGMEISSDRINMFYRTETDTINDYYDYIVDQEFKGNSTADDGVSYLHLIRDGDTLDYEILKNDRSVLRFKFMRDSTVHEYFPETRPGKAPTVIPD</sequence>
<dbReference type="STRING" id="1454201.NMS_2582"/>
<evidence type="ECO:0000256" key="1">
    <source>
        <dbReference type="SAM" id="MobiDB-lite"/>
    </source>
</evidence>
<protein>
    <submittedName>
        <fullName evidence="2">Uncharacterized protein</fullName>
    </submittedName>
</protein>
<proteinExistence type="predicted"/>
<dbReference type="Proteomes" id="UP000031760">
    <property type="component" value="Chromosome"/>
</dbReference>
<evidence type="ECO:0000313" key="3">
    <source>
        <dbReference type="Proteomes" id="UP000031760"/>
    </source>
</evidence>
<dbReference type="KEGG" id="nmf:NMS_2582"/>
<dbReference type="AlphaFoldDB" id="W8W0M6"/>
<reference evidence="2 3" key="1">
    <citation type="journal article" date="2014" name="Proc. Natl. Acad. Sci. U.S.A.">
        <title>Functional characterization of flavobacteria rhodopsins reveals a unique class of light-driven chloride pump in bacteria.</title>
        <authorList>
            <person name="Yoshizawa S."/>
            <person name="Kumagai Y."/>
            <person name="Kim H."/>
            <person name="Ogura Y."/>
            <person name="Hayashi T."/>
            <person name="Iwasaki W."/>
            <person name="DeLong E.F."/>
            <person name="Kogure K."/>
        </authorList>
    </citation>
    <scope>NUCLEOTIDE SEQUENCE [LARGE SCALE GENOMIC DNA]</scope>
    <source>
        <strain evidence="2 3">S1-08</strain>
    </source>
</reference>
<dbReference type="HOGENOM" id="CLU_1823365_0_0_10"/>
<feature type="compositionally biased region" description="Basic and acidic residues" evidence="1">
    <location>
        <begin position="9"/>
        <end position="22"/>
    </location>
</feature>
<keyword evidence="3" id="KW-1185">Reference proteome</keyword>
<gene>
    <name evidence="2" type="ORF">NMS_2582</name>
</gene>
<feature type="region of interest" description="Disordered" evidence="1">
    <location>
        <begin position="1"/>
        <end position="22"/>
    </location>
</feature>
<name>W8W0M6_9FLAO</name>